<proteinExistence type="predicted"/>
<reference evidence="2 3" key="1">
    <citation type="journal article" date="2018" name="Nat. Ecol. Evol.">
        <title>Pezizomycetes genomes reveal the molecular basis of ectomycorrhizal truffle lifestyle.</title>
        <authorList>
            <person name="Murat C."/>
            <person name="Payen T."/>
            <person name="Noel B."/>
            <person name="Kuo A."/>
            <person name="Morin E."/>
            <person name="Chen J."/>
            <person name="Kohler A."/>
            <person name="Krizsan K."/>
            <person name="Balestrini R."/>
            <person name="Da Silva C."/>
            <person name="Montanini B."/>
            <person name="Hainaut M."/>
            <person name="Levati E."/>
            <person name="Barry K.W."/>
            <person name="Belfiori B."/>
            <person name="Cichocki N."/>
            <person name="Clum A."/>
            <person name="Dockter R.B."/>
            <person name="Fauchery L."/>
            <person name="Guy J."/>
            <person name="Iotti M."/>
            <person name="Le Tacon F."/>
            <person name="Lindquist E.A."/>
            <person name="Lipzen A."/>
            <person name="Malagnac F."/>
            <person name="Mello A."/>
            <person name="Molinier V."/>
            <person name="Miyauchi S."/>
            <person name="Poulain J."/>
            <person name="Riccioni C."/>
            <person name="Rubini A."/>
            <person name="Sitrit Y."/>
            <person name="Splivallo R."/>
            <person name="Traeger S."/>
            <person name="Wang M."/>
            <person name="Zifcakova L."/>
            <person name="Wipf D."/>
            <person name="Zambonelli A."/>
            <person name="Paolocci F."/>
            <person name="Nowrousian M."/>
            <person name="Ottonello S."/>
            <person name="Baldrian P."/>
            <person name="Spatafora J.W."/>
            <person name="Henrissat B."/>
            <person name="Nagy L.G."/>
            <person name="Aury J.M."/>
            <person name="Wincker P."/>
            <person name="Grigoriev I.V."/>
            <person name="Bonfante P."/>
            <person name="Martin F.M."/>
        </authorList>
    </citation>
    <scope>NUCLEOTIDE SEQUENCE [LARGE SCALE GENOMIC DNA]</scope>
    <source>
        <strain evidence="2 3">RN42</strain>
    </source>
</reference>
<feature type="chain" id="PRO_5018256827" evidence="1">
    <location>
        <begin position="21"/>
        <end position="440"/>
    </location>
</feature>
<protein>
    <submittedName>
        <fullName evidence="2">Uncharacterized protein</fullName>
    </submittedName>
</protein>
<evidence type="ECO:0000256" key="1">
    <source>
        <dbReference type="SAM" id="SignalP"/>
    </source>
</evidence>
<name>A0A3N4HYN5_ASCIM</name>
<feature type="signal peptide" evidence="1">
    <location>
        <begin position="1"/>
        <end position="20"/>
    </location>
</feature>
<evidence type="ECO:0000313" key="3">
    <source>
        <dbReference type="Proteomes" id="UP000275078"/>
    </source>
</evidence>
<dbReference type="EMBL" id="ML119704">
    <property type="protein sequence ID" value="RPA78973.1"/>
    <property type="molecule type" value="Genomic_DNA"/>
</dbReference>
<dbReference type="STRING" id="1160509.A0A3N4HYN5"/>
<evidence type="ECO:0000313" key="2">
    <source>
        <dbReference type="EMBL" id="RPA78973.1"/>
    </source>
</evidence>
<sequence length="440" mass="48191">MPSLLKLAIASTLLLSAASANPMELFKRTDPGPPCIPSSNNPIPSPMTFCQPLIIGEKSIKYRDDHLNHGNDDDCKGGLLGPILCPILGPILPRSTPNLQKRTFAGLFLNLFGKEIKHRKGRDKSFDGCIDNDDGTIELNSNVCVTLDGANAIVKFDKIPKYTYKDIHVYLGLTVPSFTQPAHLPYTLKNKHCKINHDGTATCTIPHTYACGSTIYFATHAEVQETGSNKEHTKENVWGKGHSINSQCSPSAQYTSFIRTCSQGQQGQWCPPADSRYCQLGAAFGYVAGKSEKLNDARWGWKQSFSFGELKAGLLVPMFTGAAKNDLTLPAVRNVGAVTLGIESGNKVKVAFRLKDGYDFQRLNYYVSCVNPDGGLADRPWDYGHDRKFLNEATPDVSHIDSVELTCLSGAGDAATVWIILYTDTYFYPPKTEECPAALL</sequence>
<keyword evidence="3" id="KW-1185">Reference proteome</keyword>
<dbReference type="OrthoDB" id="3560235at2759"/>
<gene>
    <name evidence="2" type="ORF">BJ508DRAFT_416200</name>
</gene>
<keyword evidence="1" id="KW-0732">Signal</keyword>
<dbReference type="Proteomes" id="UP000275078">
    <property type="component" value="Unassembled WGS sequence"/>
</dbReference>
<organism evidence="2 3">
    <name type="scientific">Ascobolus immersus RN42</name>
    <dbReference type="NCBI Taxonomy" id="1160509"/>
    <lineage>
        <taxon>Eukaryota</taxon>
        <taxon>Fungi</taxon>
        <taxon>Dikarya</taxon>
        <taxon>Ascomycota</taxon>
        <taxon>Pezizomycotina</taxon>
        <taxon>Pezizomycetes</taxon>
        <taxon>Pezizales</taxon>
        <taxon>Ascobolaceae</taxon>
        <taxon>Ascobolus</taxon>
    </lineage>
</organism>
<accession>A0A3N4HYN5</accession>
<dbReference type="AlphaFoldDB" id="A0A3N4HYN5"/>